<evidence type="ECO:0000256" key="5">
    <source>
        <dbReference type="ARBA" id="ARBA00023002"/>
    </source>
</evidence>
<dbReference type="EMBL" id="UINC01093537">
    <property type="protein sequence ID" value="SVC48029.1"/>
    <property type="molecule type" value="Genomic_DNA"/>
</dbReference>
<accession>A0A382MGL3</accession>
<reference evidence="7" key="1">
    <citation type="submission" date="2018-05" db="EMBL/GenBank/DDBJ databases">
        <authorList>
            <person name="Lanie J.A."/>
            <person name="Ng W.-L."/>
            <person name="Kazmierczak K.M."/>
            <person name="Andrzejewski T.M."/>
            <person name="Davidsen T.M."/>
            <person name="Wayne K.J."/>
            <person name="Tettelin H."/>
            <person name="Glass J.I."/>
            <person name="Rusch D."/>
            <person name="Podicherti R."/>
            <person name="Tsui H.-C.T."/>
            <person name="Winkler M.E."/>
        </authorList>
    </citation>
    <scope>NUCLEOTIDE SEQUENCE</scope>
</reference>
<evidence type="ECO:0000313" key="7">
    <source>
        <dbReference type="EMBL" id="SVC48029.1"/>
    </source>
</evidence>
<feature type="non-terminal residue" evidence="7">
    <location>
        <position position="271"/>
    </location>
</feature>
<proteinExistence type="inferred from homology"/>
<dbReference type="Pfam" id="PF01266">
    <property type="entry name" value="DAO"/>
    <property type="match status" value="1"/>
</dbReference>
<dbReference type="InterPro" id="IPR036188">
    <property type="entry name" value="FAD/NAD-bd_sf"/>
</dbReference>
<dbReference type="PRINTS" id="PR01001">
    <property type="entry name" value="FADG3PDH"/>
</dbReference>
<protein>
    <recommendedName>
        <fullName evidence="6">FAD dependent oxidoreductase domain-containing protein</fullName>
    </recommendedName>
</protein>
<dbReference type="PANTHER" id="PTHR11985">
    <property type="entry name" value="GLYCEROL-3-PHOSPHATE DEHYDROGENASE"/>
    <property type="match status" value="1"/>
</dbReference>
<keyword evidence="3" id="KW-0285">Flavoprotein</keyword>
<evidence type="ECO:0000256" key="2">
    <source>
        <dbReference type="ARBA" id="ARBA00007330"/>
    </source>
</evidence>
<dbReference type="PANTHER" id="PTHR11985:SF15">
    <property type="entry name" value="GLYCEROL-3-PHOSPHATE DEHYDROGENASE, MITOCHONDRIAL"/>
    <property type="match status" value="1"/>
</dbReference>
<evidence type="ECO:0000256" key="3">
    <source>
        <dbReference type="ARBA" id="ARBA00022630"/>
    </source>
</evidence>
<comment type="similarity">
    <text evidence="2">Belongs to the FAD-dependent glycerol-3-phosphate dehydrogenase family.</text>
</comment>
<dbReference type="AlphaFoldDB" id="A0A382MGL3"/>
<name>A0A382MGL3_9ZZZZ</name>
<dbReference type="InterPro" id="IPR000447">
    <property type="entry name" value="G3P_DH_FAD-dep"/>
</dbReference>
<sequence length="271" mass="29390">MHRRIDDLVDQEFDIAVVGGGIQGIAVFYELAHAGLKVALIEKDDFAGATSANSLKVIHGGLRYLQTGDLSRMRRSIRARRAFMQLAPDLVRPQGFVIPTARRGLQHAIPMRAALRLNDWIGLDRNRGLPKASALPPGAVLTQRKLGPVFAGDRSAFSRGAALWFDGLVHNAGRFSIALVKSAVQAGGIACNYIRAERYLNHAGKICGVEAVDCETGEKLAIRAKLVIDTAATGHARLQERTKSLEQNRSGCWLKATNLVLSRALCGDYAV</sequence>
<keyword evidence="5" id="KW-0560">Oxidoreductase</keyword>
<dbReference type="SUPFAM" id="SSF51905">
    <property type="entry name" value="FAD/NAD(P)-binding domain"/>
    <property type="match status" value="1"/>
</dbReference>
<dbReference type="GO" id="GO:0006072">
    <property type="term" value="P:glycerol-3-phosphate metabolic process"/>
    <property type="evidence" value="ECO:0007669"/>
    <property type="project" value="InterPro"/>
</dbReference>
<gene>
    <name evidence="7" type="ORF">METZ01_LOCUS300883</name>
</gene>
<dbReference type="Gene3D" id="3.50.50.60">
    <property type="entry name" value="FAD/NAD(P)-binding domain"/>
    <property type="match status" value="1"/>
</dbReference>
<evidence type="ECO:0000256" key="1">
    <source>
        <dbReference type="ARBA" id="ARBA00001974"/>
    </source>
</evidence>
<keyword evidence="4" id="KW-0274">FAD</keyword>
<feature type="domain" description="FAD dependent oxidoreductase" evidence="6">
    <location>
        <begin position="14"/>
        <end position="232"/>
    </location>
</feature>
<dbReference type="GO" id="GO:0004368">
    <property type="term" value="F:glycerol-3-phosphate dehydrogenase (quinone) activity"/>
    <property type="evidence" value="ECO:0007669"/>
    <property type="project" value="InterPro"/>
</dbReference>
<dbReference type="InterPro" id="IPR006076">
    <property type="entry name" value="FAD-dep_OxRdtase"/>
</dbReference>
<evidence type="ECO:0000259" key="6">
    <source>
        <dbReference type="Pfam" id="PF01266"/>
    </source>
</evidence>
<dbReference type="Gene3D" id="3.30.9.10">
    <property type="entry name" value="D-Amino Acid Oxidase, subunit A, domain 2"/>
    <property type="match status" value="1"/>
</dbReference>
<evidence type="ECO:0000256" key="4">
    <source>
        <dbReference type="ARBA" id="ARBA00022827"/>
    </source>
</evidence>
<comment type="cofactor">
    <cofactor evidence="1">
        <name>FAD</name>
        <dbReference type="ChEBI" id="CHEBI:57692"/>
    </cofactor>
</comment>
<organism evidence="7">
    <name type="scientific">marine metagenome</name>
    <dbReference type="NCBI Taxonomy" id="408172"/>
    <lineage>
        <taxon>unclassified sequences</taxon>
        <taxon>metagenomes</taxon>
        <taxon>ecological metagenomes</taxon>
    </lineage>
</organism>